<protein>
    <submittedName>
        <fullName evidence="2">Uncharacterized protein</fullName>
    </submittedName>
</protein>
<keyword evidence="1" id="KW-0732">Signal</keyword>
<accession>A0A1H1KI85</accession>
<dbReference type="Proteomes" id="UP000199365">
    <property type="component" value="Unassembled WGS sequence"/>
</dbReference>
<keyword evidence="3" id="KW-1185">Reference proteome</keyword>
<proteinExistence type="predicted"/>
<evidence type="ECO:0000256" key="1">
    <source>
        <dbReference type="SAM" id="SignalP"/>
    </source>
</evidence>
<sequence length="348" mass="37523">MFARFLRTLAIGFATTIFVLGASTGAWAALNNIVNQDVPEISGVHVRIATTNNCQGDLMAFMAFPAGAFDEQHPQAITRATSWAVHEGLAICPQATRMRVMADAGGKMKETASFDGFALASDNWQPNGRFSTPYHYGAVVPQTVPASPDAATFGVPGQFQVPFSQAAFGAPFSQSRENQAFLSAVVYAIVKSCNDELHKMNPNAQIHVPDEAGQYALSGMVASTQISESSPIQQLFGPFSTLYPFAQQGTSVGQRMGCSAKGRGFLNTMNTSVIASMHDAQGGPSQFMRTCPSKLGSDADCLCFARMARALEPDIFQERFSMYDYNKMVKAIQLVPAIQLMSCRLHGQ</sequence>
<dbReference type="RefSeq" id="WP_143037343.1">
    <property type="nucleotide sequence ID" value="NZ_FNKX01000004.1"/>
</dbReference>
<feature type="chain" id="PRO_5011696429" evidence="1">
    <location>
        <begin position="29"/>
        <end position="348"/>
    </location>
</feature>
<gene>
    <name evidence="2" type="ORF">SAMN05445850_7909</name>
</gene>
<dbReference type="EMBL" id="FNKX01000004">
    <property type="protein sequence ID" value="SDR61700.1"/>
    <property type="molecule type" value="Genomic_DNA"/>
</dbReference>
<dbReference type="AlphaFoldDB" id="A0A1H1KI85"/>
<feature type="signal peptide" evidence="1">
    <location>
        <begin position="1"/>
        <end position="28"/>
    </location>
</feature>
<reference evidence="3" key="1">
    <citation type="submission" date="2016-10" db="EMBL/GenBank/DDBJ databases">
        <authorList>
            <person name="Varghese N."/>
            <person name="Submissions S."/>
        </authorList>
    </citation>
    <scope>NUCLEOTIDE SEQUENCE [LARGE SCALE GENOMIC DNA]</scope>
    <source>
        <strain evidence="3">DUS833</strain>
    </source>
</reference>
<evidence type="ECO:0000313" key="2">
    <source>
        <dbReference type="EMBL" id="SDR61700.1"/>
    </source>
</evidence>
<organism evidence="2 3">
    <name type="scientific">Paraburkholderia tuberum</name>
    <dbReference type="NCBI Taxonomy" id="157910"/>
    <lineage>
        <taxon>Bacteria</taxon>
        <taxon>Pseudomonadati</taxon>
        <taxon>Pseudomonadota</taxon>
        <taxon>Betaproteobacteria</taxon>
        <taxon>Burkholderiales</taxon>
        <taxon>Burkholderiaceae</taxon>
        <taxon>Paraburkholderia</taxon>
    </lineage>
</organism>
<name>A0A1H1KI85_9BURK</name>
<evidence type="ECO:0000313" key="3">
    <source>
        <dbReference type="Proteomes" id="UP000199365"/>
    </source>
</evidence>